<name>A0ABZ0HQ31_9HYPH</name>
<dbReference type="EMBL" id="CP136862">
    <property type="protein sequence ID" value="WOJ88892.1"/>
    <property type="molecule type" value="Genomic_DNA"/>
</dbReference>
<accession>A0ABZ0HQ31</accession>
<dbReference type="RefSeq" id="WP_407338330.1">
    <property type="nucleotide sequence ID" value="NZ_CP136862.1"/>
</dbReference>
<protein>
    <submittedName>
        <fullName evidence="1">Xanthine dehydrogenase</fullName>
    </submittedName>
</protein>
<dbReference type="Proteomes" id="UP001626536">
    <property type="component" value="Chromosome"/>
</dbReference>
<keyword evidence="2" id="KW-1185">Reference proteome</keyword>
<reference evidence="1 2" key="1">
    <citation type="submission" date="2023-10" db="EMBL/GenBank/DDBJ databases">
        <title>Novel methanotroph of the genus Methylocapsa from a subarctic wetland.</title>
        <authorList>
            <person name="Belova S.E."/>
            <person name="Oshkin I.Y."/>
            <person name="Miroshnikov K."/>
            <person name="Dedysh S.N."/>
        </authorList>
    </citation>
    <scope>NUCLEOTIDE SEQUENCE [LARGE SCALE GENOMIC DNA]</scope>
    <source>
        <strain evidence="1 2">RX1</strain>
    </source>
</reference>
<evidence type="ECO:0000313" key="2">
    <source>
        <dbReference type="Proteomes" id="UP001626536"/>
    </source>
</evidence>
<evidence type="ECO:0000313" key="1">
    <source>
        <dbReference type="EMBL" id="WOJ88892.1"/>
    </source>
</evidence>
<sequence>MNMTQNPARSDPGLPDAPIHPKLRLAVVLGTNEIASAVAVFLSRFGRAVALTHDPLAPVIRRGMAFYDALYDDAPLIEATAAARIESASELFEIASREDQVAVTSLGLTDLLVLGPLDVIVDARMHKRGVMPRLRGLARVTIGLGPGFTARGNCDVAIETRPDRAGLVLRDGATEPQDSAPSQLGGVGVERFVYTHAAGRWRSALDIGARVFKGVILGHLDGAPVAAPIDGILRGLARDGAEMPAGVKLVEVDPRGRASKWTGIDERARAIGEATVRAIMLCESERMIFEPRSSLFMD</sequence>
<proteinExistence type="predicted"/>
<gene>
    <name evidence="1" type="ORF">RZS28_13895</name>
</gene>
<organism evidence="1 2">
    <name type="scientific">Methylocapsa polymorpha</name>
    <dbReference type="NCBI Taxonomy" id="3080828"/>
    <lineage>
        <taxon>Bacteria</taxon>
        <taxon>Pseudomonadati</taxon>
        <taxon>Pseudomonadota</taxon>
        <taxon>Alphaproteobacteria</taxon>
        <taxon>Hyphomicrobiales</taxon>
        <taxon>Beijerinckiaceae</taxon>
        <taxon>Methylocapsa</taxon>
    </lineage>
</organism>